<gene>
    <name evidence="3" type="ORF">ALP52_03170</name>
</gene>
<sequence length="330" mass="37329">MNSRARWMAIIDLYSKRQGRERNGVNDVYTYDEFSSKFRIQLSMMIEELLGGIEDVYRGGKPRDAYEGLVKILRKEYGLSHLVSAARSFTPDYFSEIHDFLSVEVDVEKVLDAVELAYQLGNRFARHSSYRLAYMDDSDDHVDACIEELNGRFKEAGYGYAFVEDNILRVDSEFLHSEVVKPAIHFLNFEGFEAARNEFLGGYDHYRHKRYKEALADAGKSFESTMKIICGLNGWTFKPTDGANKLIQVLVDKEFLPSIHQAHLSGIHTVLSAGIPTLRNKWGSHGDGDTISEVHPDVVAYGLHLTASAIVLLGSLQENHPNAIEDKTKI</sequence>
<dbReference type="Pfam" id="PF18863">
    <property type="entry name" value="AbiJ_NTD4"/>
    <property type="match status" value="1"/>
</dbReference>
<evidence type="ECO:0008006" key="5">
    <source>
        <dbReference type="Google" id="ProtNLM"/>
    </source>
</evidence>
<organism evidence="3 4">
    <name type="scientific">Pseudomonas amygdali pv. mori</name>
    <dbReference type="NCBI Taxonomy" id="34065"/>
    <lineage>
        <taxon>Bacteria</taxon>
        <taxon>Pseudomonadati</taxon>
        <taxon>Pseudomonadota</taxon>
        <taxon>Gammaproteobacteria</taxon>
        <taxon>Pseudomonadales</taxon>
        <taxon>Pseudomonadaceae</taxon>
        <taxon>Pseudomonas</taxon>
        <taxon>Pseudomonas amygdali</taxon>
    </lineage>
</organism>
<evidence type="ECO:0000259" key="1">
    <source>
        <dbReference type="Pfam" id="PF18863"/>
    </source>
</evidence>
<dbReference type="InterPro" id="IPR049503">
    <property type="entry name" value="AbiJ_NTD4"/>
</dbReference>
<proteinExistence type="predicted"/>
<dbReference type="Proteomes" id="UP000276194">
    <property type="component" value="Unassembled WGS sequence"/>
</dbReference>
<dbReference type="AlphaFoldDB" id="A0A3M5JIV8"/>
<comment type="caution">
    <text evidence="3">The sequence shown here is derived from an EMBL/GenBank/DDBJ whole genome shotgun (WGS) entry which is preliminary data.</text>
</comment>
<evidence type="ECO:0000313" key="3">
    <source>
        <dbReference type="EMBL" id="RMT23377.1"/>
    </source>
</evidence>
<reference evidence="3 4" key="1">
    <citation type="submission" date="2018-08" db="EMBL/GenBank/DDBJ databases">
        <title>Recombination of ecologically and evolutionarily significant loci maintains genetic cohesion in the Pseudomonas syringae species complex.</title>
        <authorList>
            <person name="Dillon M."/>
            <person name="Thakur S."/>
            <person name="Almeida R.N.D."/>
            <person name="Weir B.S."/>
            <person name="Guttman D.S."/>
        </authorList>
    </citation>
    <scope>NUCLEOTIDE SEQUENCE [LARGE SCALE GENOMIC DNA]</scope>
    <source>
        <strain evidence="3 4">ICMP 6941</strain>
    </source>
</reference>
<dbReference type="NCBIfam" id="NF046078">
    <property type="entry name" value="STM4504_CBY0614"/>
    <property type="match status" value="1"/>
</dbReference>
<dbReference type="Pfam" id="PF22809">
    <property type="entry name" value="DUF7014"/>
    <property type="match status" value="1"/>
</dbReference>
<feature type="domain" description="HEPN AbiJ-N-terminal" evidence="1">
    <location>
        <begin position="12"/>
        <end position="182"/>
    </location>
</feature>
<evidence type="ECO:0000313" key="4">
    <source>
        <dbReference type="Proteomes" id="UP000276194"/>
    </source>
</evidence>
<dbReference type="EMBL" id="RBTD01000130">
    <property type="protein sequence ID" value="RMT23377.1"/>
    <property type="molecule type" value="Genomic_DNA"/>
</dbReference>
<name>A0A3M5JIV8_PSEA0</name>
<protein>
    <recommendedName>
        <fullName evidence="5">Abortive infection protein-like C-terminal domain-containing protein</fullName>
    </recommendedName>
</protein>
<accession>A0A3M5JIV8</accession>
<feature type="domain" description="DUF7014" evidence="2">
    <location>
        <begin position="192"/>
        <end position="314"/>
    </location>
</feature>
<evidence type="ECO:0000259" key="2">
    <source>
        <dbReference type="Pfam" id="PF22809"/>
    </source>
</evidence>
<dbReference type="InterPro" id="IPR054280">
    <property type="entry name" value="DUF7014"/>
</dbReference>